<dbReference type="Gene3D" id="3.60.120.10">
    <property type="entry name" value="Anthranilate synthase"/>
    <property type="match status" value="1"/>
</dbReference>
<dbReference type="GO" id="GO:0009396">
    <property type="term" value="P:folic acid-containing compound biosynthetic process"/>
    <property type="evidence" value="ECO:0007669"/>
    <property type="project" value="InterPro"/>
</dbReference>
<name>A0A178IGY1_9BACT</name>
<evidence type="ECO:0000313" key="6">
    <source>
        <dbReference type="EMBL" id="OAM88359.1"/>
    </source>
</evidence>
<dbReference type="AlphaFoldDB" id="A0A178IGY1"/>
<organism evidence="6 7">
    <name type="scientific">Termitidicoccus mucosus</name>
    <dbReference type="NCBI Taxonomy" id="1184151"/>
    <lineage>
        <taxon>Bacteria</taxon>
        <taxon>Pseudomonadati</taxon>
        <taxon>Verrucomicrobiota</taxon>
        <taxon>Opitutia</taxon>
        <taxon>Opitutales</taxon>
        <taxon>Opitutaceae</taxon>
        <taxon>Termitidicoccus</taxon>
    </lineage>
</organism>
<keyword evidence="2" id="KW-0808">Transferase</keyword>
<proteinExistence type="predicted"/>
<evidence type="ECO:0000256" key="3">
    <source>
        <dbReference type="SAM" id="MobiDB-lite"/>
    </source>
</evidence>
<dbReference type="NCBIfam" id="TIGR00553">
    <property type="entry name" value="pabB"/>
    <property type="match status" value="1"/>
</dbReference>
<dbReference type="GO" id="GO:0046820">
    <property type="term" value="F:4-amino-4-deoxychorismate synthase activity"/>
    <property type="evidence" value="ECO:0007669"/>
    <property type="project" value="UniProtKB-EC"/>
</dbReference>
<evidence type="ECO:0000259" key="4">
    <source>
        <dbReference type="Pfam" id="PF00425"/>
    </source>
</evidence>
<dbReference type="InterPro" id="IPR005802">
    <property type="entry name" value="ADC_synth_comp_1"/>
</dbReference>
<dbReference type="Pfam" id="PF04715">
    <property type="entry name" value="Anth_synt_I_N"/>
    <property type="match status" value="1"/>
</dbReference>
<dbReference type="PANTHER" id="PTHR11236">
    <property type="entry name" value="AMINOBENZOATE/ANTHRANILATE SYNTHASE"/>
    <property type="match status" value="1"/>
</dbReference>
<gene>
    <name evidence="6" type="ORF">AW736_19545</name>
</gene>
<evidence type="ECO:0000256" key="2">
    <source>
        <dbReference type="ARBA" id="ARBA00022679"/>
    </source>
</evidence>
<dbReference type="EMBL" id="LRRQ01000137">
    <property type="protein sequence ID" value="OAM88359.1"/>
    <property type="molecule type" value="Genomic_DNA"/>
</dbReference>
<dbReference type="Pfam" id="PF00425">
    <property type="entry name" value="Chorismate_bind"/>
    <property type="match status" value="1"/>
</dbReference>
<sequence>MPPGSAPPPERIFAALARQRRRGLVFLDGALEMNGLGRFSYIAFEPFEVLRKGGCDAGPESAAGFDSAGALRSLFEKLNRHPVARHPALPFTGGAVGYIGYECGARLERVRPAAPGTAALPELAFAFYDGVIVHDHATGETHLAALPLPRAGGATADEILGRLRDAVAAAAPTAPSDETPLPHPAPASAPVSNFSRDAYLSAIARIKDYIAAGDVYQVNLAQRFTAPLAPGDTPAALHLRLRARSPAPFAAYLDFGDHQIVSSSPERFLQKSGPRLETRPIKGTRPRGDTPAGDARLAAELVASAKDCAELLMIVDLMRNDLGRVCAPGTVRVDDPRRLETHPTVHHLVATISGRLAPGRGLPDALLAALPGGSITGAPKIRAMQIIAELEPHRRHVYTGALGWLGFNGDADLAVAIRTLACADGEACYHVGGGITWDSDPAAEYEETLAKGRAMQAALTAR</sequence>
<reference evidence="6 7" key="1">
    <citation type="submission" date="2016-01" db="EMBL/GenBank/DDBJ databases">
        <title>High potential of lignocellulose degradation of a new Verrucomicrobia species.</title>
        <authorList>
            <person name="Wang Y."/>
            <person name="Shi Y."/>
            <person name="Qiu Z."/>
            <person name="Liu S."/>
            <person name="Yang H."/>
        </authorList>
    </citation>
    <scope>NUCLEOTIDE SEQUENCE [LARGE SCALE GENOMIC DNA]</scope>
    <source>
        <strain evidence="6 7">TSB47</strain>
    </source>
</reference>
<accession>A0A178IGY1</accession>
<evidence type="ECO:0000313" key="7">
    <source>
        <dbReference type="Proteomes" id="UP000078486"/>
    </source>
</evidence>
<dbReference type="InterPro" id="IPR015890">
    <property type="entry name" value="Chorismate_C"/>
</dbReference>
<dbReference type="STRING" id="1184151.AW736_19545"/>
<protein>
    <recommendedName>
        <fullName evidence="1">aminodeoxychorismate synthase</fullName>
        <ecNumber evidence="1">2.6.1.85</ecNumber>
    </recommendedName>
</protein>
<keyword evidence="7" id="KW-1185">Reference proteome</keyword>
<evidence type="ECO:0000259" key="5">
    <source>
        <dbReference type="Pfam" id="PF04715"/>
    </source>
</evidence>
<feature type="domain" description="Chorismate-utilising enzyme C-terminal" evidence="4">
    <location>
        <begin position="196"/>
        <end position="451"/>
    </location>
</feature>
<comment type="caution">
    <text evidence="6">The sequence shown here is derived from an EMBL/GenBank/DDBJ whole genome shotgun (WGS) entry which is preliminary data.</text>
</comment>
<dbReference type="PRINTS" id="PR00095">
    <property type="entry name" value="ANTSNTHASEI"/>
</dbReference>
<dbReference type="InterPro" id="IPR005801">
    <property type="entry name" value="ADC_synthase"/>
</dbReference>
<dbReference type="Proteomes" id="UP000078486">
    <property type="component" value="Unassembled WGS sequence"/>
</dbReference>
<evidence type="ECO:0000256" key="1">
    <source>
        <dbReference type="ARBA" id="ARBA00013139"/>
    </source>
</evidence>
<dbReference type="EC" id="2.6.1.85" evidence="1"/>
<dbReference type="InterPro" id="IPR006805">
    <property type="entry name" value="Anth_synth_I_N"/>
</dbReference>
<dbReference type="InterPro" id="IPR019999">
    <property type="entry name" value="Anth_synth_I-like"/>
</dbReference>
<dbReference type="SUPFAM" id="SSF56322">
    <property type="entry name" value="ADC synthase"/>
    <property type="match status" value="1"/>
</dbReference>
<feature type="region of interest" description="Disordered" evidence="3">
    <location>
        <begin position="264"/>
        <end position="292"/>
    </location>
</feature>
<dbReference type="PANTHER" id="PTHR11236:SF50">
    <property type="entry name" value="AMINODEOXYCHORISMATE SYNTHASE COMPONENT 1"/>
    <property type="match status" value="1"/>
</dbReference>
<feature type="domain" description="Anthranilate synthase component I N-terminal" evidence="5">
    <location>
        <begin position="9"/>
        <end position="142"/>
    </location>
</feature>
<dbReference type="GO" id="GO:0000162">
    <property type="term" value="P:L-tryptophan biosynthetic process"/>
    <property type="evidence" value="ECO:0007669"/>
    <property type="project" value="TreeGrafter"/>
</dbReference>